<reference evidence="2" key="1">
    <citation type="submission" date="2018-01" db="EMBL/GenBank/DDBJ databases">
        <title>An insight into the sialome of Amazonian anophelines.</title>
        <authorList>
            <person name="Ribeiro J.M."/>
            <person name="Scarpassa V."/>
            <person name="Calvo E."/>
        </authorList>
    </citation>
    <scope>NUCLEOTIDE SEQUENCE</scope>
    <source>
        <tissue evidence="2">Salivary glands</tissue>
    </source>
</reference>
<name>A0A2M3ZRC1_9DIPT</name>
<proteinExistence type="predicted"/>
<accession>A0A2M3ZRC1</accession>
<protein>
    <submittedName>
        <fullName evidence="2">Putative secreted peptide</fullName>
    </submittedName>
</protein>
<sequence length="74" mass="8107">MVRAQAQRNVVALFGLLHLALLLQRVGQVAVCVRKVGLQINRPAVRIDGQIDQTLLVIHASQITVHHGIVGRQV</sequence>
<feature type="signal peptide" evidence="1">
    <location>
        <begin position="1"/>
        <end position="28"/>
    </location>
</feature>
<evidence type="ECO:0000256" key="1">
    <source>
        <dbReference type="SAM" id="SignalP"/>
    </source>
</evidence>
<evidence type="ECO:0000313" key="2">
    <source>
        <dbReference type="EMBL" id="MBW30918.1"/>
    </source>
</evidence>
<keyword evidence="1" id="KW-0732">Signal</keyword>
<feature type="chain" id="PRO_5014604227" evidence="1">
    <location>
        <begin position="29"/>
        <end position="74"/>
    </location>
</feature>
<dbReference type="AlphaFoldDB" id="A0A2M3ZRC1"/>
<organism evidence="2">
    <name type="scientific">Anopheles braziliensis</name>
    <dbReference type="NCBI Taxonomy" id="58242"/>
    <lineage>
        <taxon>Eukaryota</taxon>
        <taxon>Metazoa</taxon>
        <taxon>Ecdysozoa</taxon>
        <taxon>Arthropoda</taxon>
        <taxon>Hexapoda</taxon>
        <taxon>Insecta</taxon>
        <taxon>Pterygota</taxon>
        <taxon>Neoptera</taxon>
        <taxon>Endopterygota</taxon>
        <taxon>Diptera</taxon>
        <taxon>Nematocera</taxon>
        <taxon>Culicoidea</taxon>
        <taxon>Culicidae</taxon>
        <taxon>Anophelinae</taxon>
        <taxon>Anopheles</taxon>
    </lineage>
</organism>
<dbReference type="EMBL" id="GGFM01010167">
    <property type="protein sequence ID" value="MBW30918.1"/>
    <property type="molecule type" value="Transcribed_RNA"/>
</dbReference>